<comment type="caution">
    <text evidence="2">The sequence shown here is derived from an EMBL/GenBank/DDBJ whole genome shotgun (WGS) entry which is preliminary data.</text>
</comment>
<dbReference type="InterPro" id="IPR007712">
    <property type="entry name" value="RelE/ParE_toxin"/>
</dbReference>
<name>A0A971S249_9BACT</name>
<dbReference type="InterPro" id="IPR035093">
    <property type="entry name" value="RelE/ParE_toxin_dom_sf"/>
</dbReference>
<keyword evidence="1" id="KW-1277">Toxin-antitoxin system</keyword>
<sequence length="98" mass="11615">MYTLKFLGKAVQDLQRIDVPFQKIIKEKLLILAENPDALKNNIVKLAGTKEDYCRLRVGNYRVVYEKREKEFIILIIRIGHRREIYQTEKHRGGKICL</sequence>
<dbReference type="PANTHER" id="PTHR38813:SF1">
    <property type="entry name" value="TOXIN RELE1-RELATED"/>
    <property type="match status" value="1"/>
</dbReference>
<evidence type="ECO:0000313" key="3">
    <source>
        <dbReference type="Proteomes" id="UP000777265"/>
    </source>
</evidence>
<dbReference type="EMBL" id="JAAYEE010000224">
    <property type="protein sequence ID" value="NLW36244.1"/>
    <property type="molecule type" value="Genomic_DNA"/>
</dbReference>
<gene>
    <name evidence="2" type="ORF">GXY80_12325</name>
</gene>
<reference evidence="2" key="1">
    <citation type="journal article" date="2020" name="Biotechnol. Biofuels">
        <title>New insights from the biogas microbiome by comprehensive genome-resolved metagenomics of nearly 1600 species originating from multiple anaerobic digesters.</title>
        <authorList>
            <person name="Campanaro S."/>
            <person name="Treu L."/>
            <person name="Rodriguez-R L.M."/>
            <person name="Kovalovszki A."/>
            <person name="Ziels R.M."/>
            <person name="Maus I."/>
            <person name="Zhu X."/>
            <person name="Kougias P.G."/>
            <person name="Basile A."/>
            <person name="Luo G."/>
            <person name="Schluter A."/>
            <person name="Konstantinidis K.T."/>
            <person name="Angelidaki I."/>
        </authorList>
    </citation>
    <scope>NUCLEOTIDE SEQUENCE</scope>
    <source>
        <strain evidence="2">AS06rmzACSIP_7</strain>
    </source>
</reference>
<evidence type="ECO:0000313" key="2">
    <source>
        <dbReference type="EMBL" id="NLW36244.1"/>
    </source>
</evidence>
<reference evidence="2" key="2">
    <citation type="submission" date="2020-01" db="EMBL/GenBank/DDBJ databases">
        <authorList>
            <person name="Campanaro S."/>
        </authorList>
    </citation>
    <scope>NUCLEOTIDE SEQUENCE</scope>
    <source>
        <strain evidence="2">AS06rmzACSIP_7</strain>
    </source>
</reference>
<evidence type="ECO:0000256" key="1">
    <source>
        <dbReference type="ARBA" id="ARBA00022649"/>
    </source>
</evidence>
<proteinExistence type="predicted"/>
<dbReference type="InterPro" id="IPR052747">
    <property type="entry name" value="TA_system_RelE_toxin"/>
</dbReference>
<dbReference type="Pfam" id="PF05016">
    <property type="entry name" value="ParE_toxin"/>
    <property type="match status" value="1"/>
</dbReference>
<organism evidence="2 3">
    <name type="scientific">Syntrophorhabdus aromaticivorans</name>
    <dbReference type="NCBI Taxonomy" id="328301"/>
    <lineage>
        <taxon>Bacteria</taxon>
        <taxon>Pseudomonadati</taxon>
        <taxon>Thermodesulfobacteriota</taxon>
        <taxon>Syntrophorhabdia</taxon>
        <taxon>Syntrophorhabdales</taxon>
        <taxon>Syntrophorhabdaceae</taxon>
        <taxon>Syntrophorhabdus</taxon>
    </lineage>
</organism>
<dbReference type="Gene3D" id="3.30.2310.20">
    <property type="entry name" value="RelE-like"/>
    <property type="match status" value="1"/>
</dbReference>
<dbReference type="SUPFAM" id="SSF143011">
    <property type="entry name" value="RelE-like"/>
    <property type="match status" value="1"/>
</dbReference>
<accession>A0A971S249</accession>
<dbReference type="AlphaFoldDB" id="A0A971S249"/>
<protein>
    <submittedName>
        <fullName evidence="2">Type II toxin-antitoxin system RelE/ParE family toxin</fullName>
    </submittedName>
</protein>
<dbReference type="PANTHER" id="PTHR38813">
    <property type="match status" value="1"/>
</dbReference>
<dbReference type="Proteomes" id="UP000777265">
    <property type="component" value="Unassembled WGS sequence"/>
</dbReference>